<reference evidence="3" key="1">
    <citation type="journal article" date="2013" name="Science">
        <title>The Amborella genome and the evolution of flowering plants.</title>
        <authorList>
            <consortium name="Amborella Genome Project"/>
        </authorList>
    </citation>
    <scope>NUCLEOTIDE SEQUENCE [LARGE SCALE GENOMIC DNA]</scope>
</reference>
<gene>
    <name evidence="2" type="ORF">AMTR_s00111p00130210</name>
</gene>
<dbReference type="Proteomes" id="UP000017836">
    <property type="component" value="Unassembled WGS sequence"/>
</dbReference>
<evidence type="ECO:0000313" key="2">
    <source>
        <dbReference type="EMBL" id="ERN00242.1"/>
    </source>
</evidence>
<accession>W1NSX9</accession>
<dbReference type="PANTHER" id="PTHR36368:SF1">
    <property type="entry name" value="ATP-DEPENDENT CASEINOLYTIC PROTEASE_CROTONASE FAMILY PROTEIN"/>
    <property type="match status" value="1"/>
</dbReference>
<name>W1NSX9_AMBTC</name>
<keyword evidence="3" id="KW-1185">Reference proteome</keyword>
<evidence type="ECO:0000313" key="3">
    <source>
        <dbReference type="Proteomes" id="UP000017836"/>
    </source>
</evidence>
<feature type="region of interest" description="Disordered" evidence="1">
    <location>
        <begin position="48"/>
        <end position="79"/>
    </location>
</feature>
<organism evidence="2 3">
    <name type="scientific">Amborella trichopoda</name>
    <dbReference type="NCBI Taxonomy" id="13333"/>
    <lineage>
        <taxon>Eukaryota</taxon>
        <taxon>Viridiplantae</taxon>
        <taxon>Streptophyta</taxon>
        <taxon>Embryophyta</taxon>
        <taxon>Tracheophyta</taxon>
        <taxon>Spermatophyta</taxon>
        <taxon>Magnoliopsida</taxon>
        <taxon>Amborellales</taxon>
        <taxon>Amborellaceae</taxon>
        <taxon>Amborella</taxon>
    </lineage>
</organism>
<sequence length="522" mass="59219">MEKINGDSHTQDFSLSFTLNSEIASPSLSLLSELPHIRNWFSSYRSDYSQKDSNGEDFWGSLSETADQKEEKERSKDLDLDKCENPKLIGAPIYDGKGCGAEEKGGFDLVKECEGPQKGGDFLFGEKIRGNKENLGFDLGKFVVSAKSRGASIFSKRNWDEMMKNHSVQENQLDDNFETVSSSKNLLDEGKNIENKKFLEGNFNLKGGKCGEKDFNSSEKADKSVDYLRKELSKRELRGKIFIEKGENQIQSFRDHYISTPNDEAKSNQVQKSYDGDNDFISTKNGKFGTHMQKGLILSENGENLSNSSREEDHFSTKDLVESSQIAKSHGRENDFISPKFGKKANLEEKEFVLSKDNENMSLVKEEVVNINAFISSKNDKNRSNCMQKDKILSKDEESKGPRECLRKECFASMKKGENLGLRLRKENFVLCENTNKSTPKGKSSLILENPGKENVNGENLMEKDLSLMQNNRNSREIAEKSPDIAGKWQCPRKNKKLNGPPLKQLHLEKWVHRIQSNHRCP</sequence>
<dbReference type="EMBL" id="KI394940">
    <property type="protein sequence ID" value="ERN00242.1"/>
    <property type="molecule type" value="Genomic_DNA"/>
</dbReference>
<evidence type="ECO:0000256" key="1">
    <source>
        <dbReference type="SAM" id="MobiDB-lite"/>
    </source>
</evidence>
<dbReference type="OrthoDB" id="1847229at2759"/>
<protein>
    <submittedName>
        <fullName evidence="2">Uncharacterized protein</fullName>
    </submittedName>
</protein>
<dbReference type="Gramene" id="ERN00242">
    <property type="protein sequence ID" value="ERN00242"/>
    <property type="gene ID" value="AMTR_s00111p00130210"/>
</dbReference>
<feature type="compositionally biased region" description="Basic and acidic residues" evidence="1">
    <location>
        <begin position="66"/>
        <end position="79"/>
    </location>
</feature>
<proteinExistence type="predicted"/>
<dbReference type="AlphaFoldDB" id="W1NSX9"/>
<dbReference type="PANTHER" id="PTHR36368">
    <property type="entry name" value="ATP-DEPENDENT CASEINOLYTIC PROTEASE/CROTONASE FAMILY PROTEIN"/>
    <property type="match status" value="1"/>
</dbReference>
<dbReference type="HOGENOM" id="CLU_522120_0_0_1"/>